<proteinExistence type="predicted"/>
<evidence type="ECO:0000313" key="2">
    <source>
        <dbReference type="Proteomes" id="UP001589865"/>
    </source>
</evidence>
<keyword evidence="2" id="KW-1185">Reference proteome</keyword>
<organism evidence="1 2">
    <name type="scientific">Roseomonas elaeocarpi</name>
    <dbReference type="NCBI Taxonomy" id="907779"/>
    <lineage>
        <taxon>Bacteria</taxon>
        <taxon>Pseudomonadati</taxon>
        <taxon>Pseudomonadota</taxon>
        <taxon>Alphaproteobacteria</taxon>
        <taxon>Acetobacterales</taxon>
        <taxon>Roseomonadaceae</taxon>
        <taxon>Roseomonas</taxon>
    </lineage>
</organism>
<protein>
    <submittedName>
        <fullName evidence="1">Uncharacterized protein</fullName>
    </submittedName>
</protein>
<name>A0ABV6JUX6_9PROT</name>
<dbReference type="EMBL" id="JBHLUN010000010">
    <property type="protein sequence ID" value="MFC0409503.1"/>
    <property type="molecule type" value="Genomic_DNA"/>
</dbReference>
<dbReference type="Proteomes" id="UP001589865">
    <property type="component" value="Unassembled WGS sequence"/>
</dbReference>
<accession>A0ABV6JUX6</accession>
<gene>
    <name evidence="1" type="ORF">ACFFGY_14725</name>
</gene>
<comment type="caution">
    <text evidence="1">The sequence shown here is derived from an EMBL/GenBank/DDBJ whole genome shotgun (WGS) entry which is preliminary data.</text>
</comment>
<evidence type="ECO:0000313" key="1">
    <source>
        <dbReference type="EMBL" id="MFC0409503.1"/>
    </source>
</evidence>
<dbReference type="RefSeq" id="WP_377045255.1">
    <property type="nucleotide sequence ID" value="NZ_JBHLUN010000010.1"/>
</dbReference>
<sequence>MARHTPAPVPTFNDLDGLLLDVRSGLHAVRVLTEAEDLRSGGVEADQLQGALQWVVNHLAEQLGEASGMAEAFSRIARQHEEGNA</sequence>
<reference evidence="1 2" key="1">
    <citation type="submission" date="2024-09" db="EMBL/GenBank/DDBJ databases">
        <authorList>
            <person name="Sun Q."/>
            <person name="Mori K."/>
        </authorList>
    </citation>
    <scope>NUCLEOTIDE SEQUENCE [LARGE SCALE GENOMIC DNA]</scope>
    <source>
        <strain evidence="1 2">TBRC 5777</strain>
    </source>
</reference>